<dbReference type="Proteomes" id="UP001153069">
    <property type="component" value="Unassembled WGS sequence"/>
</dbReference>
<evidence type="ECO:0000313" key="2">
    <source>
        <dbReference type="Proteomes" id="UP001153069"/>
    </source>
</evidence>
<comment type="caution">
    <text evidence="1">The sequence shown here is derived from an EMBL/GenBank/DDBJ whole genome shotgun (WGS) entry which is preliminary data.</text>
</comment>
<protein>
    <submittedName>
        <fullName evidence="1">Uncharacterized protein</fullName>
    </submittedName>
</protein>
<evidence type="ECO:0000313" key="1">
    <source>
        <dbReference type="EMBL" id="CAB9506755.1"/>
    </source>
</evidence>
<name>A0A9N8HBY6_9STRA</name>
<dbReference type="AlphaFoldDB" id="A0A9N8HBY6"/>
<reference evidence="1" key="1">
    <citation type="submission" date="2020-06" db="EMBL/GenBank/DDBJ databases">
        <authorList>
            <consortium name="Plant Systems Biology data submission"/>
        </authorList>
    </citation>
    <scope>NUCLEOTIDE SEQUENCE</scope>
    <source>
        <strain evidence="1">D6</strain>
    </source>
</reference>
<organism evidence="1 2">
    <name type="scientific">Seminavis robusta</name>
    <dbReference type="NCBI Taxonomy" id="568900"/>
    <lineage>
        <taxon>Eukaryota</taxon>
        <taxon>Sar</taxon>
        <taxon>Stramenopiles</taxon>
        <taxon>Ochrophyta</taxon>
        <taxon>Bacillariophyta</taxon>
        <taxon>Bacillariophyceae</taxon>
        <taxon>Bacillariophycidae</taxon>
        <taxon>Naviculales</taxon>
        <taxon>Naviculaceae</taxon>
        <taxon>Seminavis</taxon>
    </lineage>
</organism>
<keyword evidence="2" id="KW-1185">Reference proteome</keyword>
<sequence>MVTKRPLASAAANADRNGGKQLRFDLSQIKPLILKRSEILSSEVARLRNEDMDTQPLPSCLRTRSTSWALHPETMTPMTQDEACSVQFRSNVTVKRIPSRHEYSPSTRRELWSSLKEIRENALRNEAEFSFDGCNWRECCEEDDMFYDKRSDTLIHPAHVETVCVYNGREWKPIANEETTPDPTTPLKSVSPSQVCIVCDFGSS</sequence>
<accession>A0A9N8HBY6</accession>
<gene>
    <name evidence="1" type="ORF">SEMRO_277_G106410.1</name>
</gene>
<dbReference type="EMBL" id="CAICTM010000276">
    <property type="protein sequence ID" value="CAB9506755.1"/>
    <property type="molecule type" value="Genomic_DNA"/>
</dbReference>
<proteinExistence type="predicted"/>